<dbReference type="EMBL" id="LR796751">
    <property type="protein sequence ID" value="CAB4163768.1"/>
    <property type="molecule type" value="Genomic_DNA"/>
</dbReference>
<evidence type="ECO:0000313" key="5">
    <source>
        <dbReference type="EMBL" id="CAB4217505.1"/>
    </source>
</evidence>
<gene>
    <name evidence="4" type="ORF">UFOVP1147_38</name>
    <name evidence="5" type="ORF">UFOVP1594_34</name>
    <name evidence="1" type="ORF">UFOVP484_35</name>
    <name evidence="2" type="ORF">UFOVP808_51</name>
    <name evidence="3" type="ORF">UFOVP994_34</name>
</gene>
<reference evidence="5" key="1">
    <citation type="submission" date="2020-05" db="EMBL/GenBank/DDBJ databases">
        <authorList>
            <person name="Chiriac C."/>
            <person name="Salcher M."/>
            <person name="Ghai R."/>
            <person name="Kavagutti S V."/>
        </authorList>
    </citation>
    <scope>NUCLEOTIDE SEQUENCE</scope>
</reference>
<proteinExistence type="predicted"/>
<dbReference type="EMBL" id="LR796930">
    <property type="protein sequence ID" value="CAB4175976.1"/>
    <property type="molecule type" value="Genomic_DNA"/>
</dbReference>
<evidence type="ECO:0000313" key="2">
    <source>
        <dbReference type="EMBL" id="CAB4163768.1"/>
    </source>
</evidence>
<accession>A0A6J5SQG3</accession>
<sequence>MTKTKSIIPSQQLNVALPLPLYVQLTSHLYSELEGRVPHGGYSRFLIDLLRSYFTAEQFDLAPFTNTQPGAFTVAGSPEAVRALRTLLSNHE</sequence>
<evidence type="ECO:0000313" key="4">
    <source>
        <dbReference type="EMBL" id="CAB4186501.1"/>
    </source>
</evidence>
<dbReference type="EMBL" id="LR797096">
    <property type="protein sequence ID" value="CAB4186501.1"/>
    <property type="molecule type" value="Genomic_DNA"/>
</dbReference>
<evidence type="ECO:0000313" key="3">
    <source>
        <dbReference type="EMBL" id="CAB4175976.1"/>
    </source>
</evidence>
<dbReference type="EMBL" id="LR797458">
    <property type="protein sequence ID" value="CAB4217505.1"/>
    <property type="molecule type" value="Genomic_DNA"/>
</dbReference>
<dbReference type="EMBL" id="LR796463">
    <property type="protein sequence ID" value="CAB4146230.1"/>
    <property type="molecule type" value="Genomic_DNA"/>
</dbReference>
<evidence type="ECO:0000313" key="1">
    <source>
        <dbReference type="EMBL" id="CAB4146230.1"/>
    </source>
</evidence>
<name>A0A6J5SQG3_9CAUD</name>
<organism evidence="5">
    <name type="scientific">uncultured Caudovirales phage</name>
    <dbReference type="NCBI Taxonomy" id="2100421"/>
    <lineage>
        <taxon>Viruses</taxon>
        <taxon>Duplodnaviria</taxon>
        <taxon>Heunggongvirae</taxon>
        <taxon>Uroviricota</taxon>
        <taxon>Caudoviricetes</taxon>
        <taxon>Peduoviridae</taxon>
        <taxon>Maltschvirus</taxon>
        <taxon>Maltschvirus maltsch</taxon>
    </lineage>
</organism>
<protein>
    <submittedName>
        <fullName evidence="5">Uncharacterized protein</fullName>
    </submittedName>
</protein>